<sequence>MKELKLSKRPLVNVRNSRMTKYRQKVKVLENRKKNGQTLYQLLNNHNTGGSSDGNFGDGSSDSDGSSVDFSGSSFGSNFGSDSFDGKDGSNGNFFGGDSSNSDGSNNDEIWFAHCIRSWAKAFIEYGDISKSNHGKHFRGSSILDDKDVQLKVTSYLQQHKFNTTVYNFHDYISNEILPSVGIEEKTKI</sequence>
<dbReference type="AlphaFoldDB" id="A0A9N9N6V3"/>
<feature type="region of interest" description="Disordered" evidence="1">
    <location>
        <begin position="42"/>
        <end position="67"/>
    </location>
</feature>
<dbReference type="EMBL" id="CAJVPQ010008519">
    <property type="protein sequence ID" value="CAG8707617.1"/>
    <property type="molecule type" value="Genomic_DNA"/>
</dbReference>
<evidence type="ECO:0000313" key="2">
    <source>
        <dbReference type="EMBL" id="CAG8707617.1"/>
    </source>
</evidence>
<name>A0A9N9N6V3_9GLOM</name>
<feature type="non-terminal residue" evidence="2">
    <location>
        <position position="1"/>
    </location>
</feature>
<proteinExistence type="predicted"/>
<comment type="caution">
    <text evidence="2">The sequence shown here is derived from an EMBL/GenBank/DDBJ whole genome shotgun (WGS) entry which is preliminary data.</text>
</comment>
<accession>A0A9N9N6V3</accession>
<feature type="region of interest" description="Disordered" evidence="1">
    <location>
        <begin position="1"/>
        <end position="30"/>
    </location>
</feature>
<gene>
    <name evidence="2" type="ORF">FCALED_LOCUS13774</name>
</gene>
<protein>
    <submittedName>
        <fullName evidence="2">576_t:CDS:1</fullName>
    </submittedName>
</protein>
<reference evidence="2" key="1">
    <citation type="submission" date="2021-06" db="EMBL/GenBank/DDBJ databases">
        <authorList>
            <person name="Kallberg Y."/>
            <person name="Tangrot J."/>
            <person name="Rosling A."/>
        </authorList>
    </citation>
    <scope>NUCLEOTIDE SEQUENCE</scope>
    <source>
        <strain evidence="2">UK204</strain>
    </source>
</reference>
<evidence type="ECO:0000256" key="1">
    <source>
        <dbReference type="SAM" id="MobiDB-lite"/>
    </source>
</evidence>
<evidence type="ECO:0000313" key="3">
    <source>
        <dbReference type="Proteomes" id="UP000789570"/>
    </source>
</evidence>
<dbReference type="OrthoDB" id="2439417at2759"/>
<organism evidence="2 3">
    <name type="scientific">Funneliformis caledonium</name>
    <dbReference type="NCBI Taxonomy" id="1117310"/>
    <lineage>
        <taxon>Eukaryota</taxon>
        <taxon>Fungi</taxon>
        <taxon>Fungi incertae sedis</taxon>
        <taxon>Mucoromycota</taxon>
        <taxon>Glomeromycotina</taxon>
        <taxon>Glomeromycetes</taxon>
        <taxon>Glomerales</taxon>
        <taxon>Glomeraceae</taxon>
        <taxon>Funneliformis</taxon>
    </lineage>
</organism>
<feature type="compositionally biased region" description="Low complexity" evidence="1">
    <location>
        <begin position="49"/>
        <end position="67"/>
    </location>
</feature>
<keyword evidence="3" id="KW-1185">Reference proteome</keyword>
<dbReference type="Proteomes" id="UP000789570">
    <property type="component" value="Unassembled WGS sequence"/>
</dbReference>